<keyword evidence="2" id="KW-0378">Hydrolase</keyword>
<keyword evidence="2" id="KW-0540">Nuclease</keyword>
<evidence type="ECO:0000259" key="1">
    <source>
        <dbReference type="Pfam" id="PF13392"/>
    </source>
</evidence>
<dbReference type="PRINTS" id="PR01590">
    <property type="entry name" value="HTHFIS"/>
</dbReference>
<dbReference type="EMBL" id="MF787246">
    <property type="protein sequence ID" value="ATG86406.1"/>
    <property type="molecule type" value="Genomic_DNA"/>
</dbReference>
<dbReference type="InterPro" id="IPR003615">
    <property type="entry name" value="HNH_nuc"/>
</dbReference>
<feature type="domain" description="HNH nuclease" evidence="1">
    <location>
        <begin position="82"/>
        <end position="112"/>
    </location>
</feature>
<sequence length="206" mass="24036">MSDYVEAEEFGVKIRVFKNGNIYKHSREITDKLGRKRHISGYYPAQVKTTFGYKQVLIVDNNHVCHHIHVHDLVAKYYCENPKNLKEVHHIDGNKENNDYRNLMWCTRKFNMDEMIKFYNKGEVKFYCKECGKAISHGATYCSDCVNKHSKNKVNSPIPDTLISKVLIRNNGNFTKSAKEFGITDNALRKRCKKLGLSYKSKDYKL</sequence>
<proteinExistence type="predicted"/>
<dbReference type="GO" id="GO:0043565">
    <property type="term" value="F:sequence-specific DNA binding"/>
    <property type="evidence" value="ECO:0007669"/>
    <property type="project" value="InterPro"/>
</dbReference>
<protein>
    <submittedName>
        <fullName evidence="2">HNH endonuclease</fullName>
    </submittedName>
</protein>
<dbReference type="Proteomes" id="UP000229296">
    <property type="component" value="Segment"/>
</dbReference>
<dbReference type="GO" id="GO:0004519">
    <property type="term" value="F:endonuclease activity"/>
    <property type="evidence" value="ECO:0007669"/>
    <property type="project" value="UniProtKB-KW"/>
</dbReference>
<dbReference type="Gene3D" id="1.10.10.60">
    <property type="entry name" value="Homeodomain-like"/>
    <property type="match status" value="1"/>
</dbReference>
<dbReference type="SUPFAM" id="SSF54060">
    <property type="entry name" value="His-Me finger endonucleases"/>
    <property type="match status" value="1"/>
</dbReference>
<dbReference type="Pfam" id="PF13392">
    <property type="entry name" value="HNH_3"/>
    <property type="match status" value="1"/>
</dbReference>
<evidence type="ECO:0000313" key="2">
    <source>
        <dbReference type="EMBL" id="ATG86406.1"/>
    </source>
</evidence>
<dbReference type="Gene3D" id="3.90.75.20">
    <property type="match status" value="1"/>
</dbReference>
<keyword evidence="3" id="KW-1185">Reference proteome</keyword>
<organism evidence="2 3">
    <name type="scientific">Lactobacillus phage LpeD</name>
    <dbReference type="NCBI Taxonomy" id="2041210"/>
    <lineage>
        <taxon>Viruses</taxon>
        <taxon>Duplodnaviria</taxon>
        <taxon>Heunggongvirae</taxon>
        <taxon>Uroviricota</taxon>
        <taxon>Caudoviricetes</taxon>
        <taxon>Herelleviridae</taxon>
        <taxon>Elpedvirus</taxon>
        <taxon>Elpedvirus LpeD</taxon>
    </lineage>
</organism>
<gene>
    <name evidence="2" type="ORF">LpeD_173</name>
</gene>
<dbReference type="InterPro" id="IPR044925">
    <property type="entry name" value="His-Me_finger_sf"/>
</dbReference>
<reference evidence="2 3" key="1">
    <citation type="submission" date="2017-08" db="EMBL/GenBank/DDBJ databases">
        <title>Isolation and Characterization of phages of Lactobacillus pentosus and plantarum.</title>
        <authorList>
            <person name="Qi R."/>
            <person name="Yu M."/>
            <person name="Qiao X."/>
            <person name="Li Y."/>
        </authorList>
    </citation>
    <scope>NUCLEOTIDE SEQUENCE [LARGE SCALE GENOMIC DNA]</scope>
</reference>
<name>A0A291I9M8_9CAUD</name>
<keyword evidence="2" id="KW-0255">Endonuclease</keyword>
<dbReference type="InterPro" id="IPR002197">
    <property type="entry name" value="HTH_Fis"/>
</dbReference>
<evidence type="ECO:0000313" key="3">
    <source>
        <dbReference type="Proteomes" id="UP000229296"/>
    </source>
</evidence>
<accession>A0A291I9M8</accession>